<keyword evidence="1" id="KW-1133">Transmembrane helix</keyword>
<evidence type="ECO:0000259" key="3">
    <source>
        <dbReference type="Pfam" id="PF07853"/>
    </source>
</evidence>
<feature type="transmembrane region" description="Helical" evidence="1">
    <location>
        <begin position="85"/>
        <end position="112"/>
    </location>
</feature>
<dbReference type="Pfam" id="PF13630">
    <property type="entry name" value="SdpI"/>
    <property type="match status" value="1"/>
</dbReference>
<dbReference type="InterPro" id="IPR025962">
    <property type="entry name" value="SdpI/YhfL"/>
</dbReference>
<feature type="domain" description="DUF1648" evidence="3">
    <location>
        <begin position="14"/>
        <end position="60"/>
    </location>
</feature>
<gene>
    <name evidence="4" type="ORF">ACFOOR_06680</name>
</gene>
<keyword evidence="2" id="KW-0732">Signal</keyword>
<keyword evidence="5" id="KW-1185">Reference proteome</keyword>
<evidence type="ECO:0000313" key="5">
    <source>
        <dbReference type="Proteomes" id="UP001595379"/>
    </source>
</evidence>
<dbReference type="PIRSF" id="PIRSF038959">
    <property type="entry name" value="SdpI"/>
    <property type="match status" value="1"/>
</dbReference>
<feature type="transmembrane region" description="Helical" evidence="1">
    <location>
        <begin position="118"/>
        <end position="139"/>
    </location>
</feature>
<feature type="signal peptide" evidence="2">
    <location>
        <begin position="1"/>
        <end position="20"/>
    </location>
</feature>
<evidence type="ECO:0000256" key="1">
    <source>
        <dbReference type="SAM" id="Phobius"/>
    </source>
</evidence>
<feature type="transmembrane region" description="Helical" evidence="1">
    <location>
        <begin position="192"/>
        <end position="214"/>
    </location>
</feature>
<keyword evidence="1" id="KW-0812">Transmembrane</keyword>
<dbReference type="Proteomes" id="UP001595379">
    <property type="component" value="Unassembled WGS sequence"/>
</dbReference>
<feature type="transmembrane region" description="Helical" evidence="1">
    <location>
        <begin position="167"/>
        <end position="186"/>
    </location>
</feature>
<organism evidence="4 5">
    <name type="scientific">Hyphobacterium vulgare</name>
    <dbReference type="NCBI Taxonomy" id="1736751"/>
    <lineage>
        <taxon>Bacteria</taxon>
        <taxon>Pseudomonadati</taxon>
        <taxon>Pseudomonadota</taxon>
        <taxon>Alphaproteobacteria</taxon>
        <taxon>Maricaulales</taxon>
        <taxon>Maricaulaceae</taxon>
        <taxon>Hyphobacterium</taxon>
    </lineage>
</organism>
<protein>
    <submittedName>
        <fullName evidence="4">SdpI family protein</fullName>
    </submittedName>
</protein>
<dbReference type="PANTHER" id="PTHR37810:SF5">
    <property type="entry name" value="IMMUNITY PROTEIN SDPI"/>
    <property type="match status" value="1"/>
</dbReference>
<dbReference type="PANTHER" id="PTHR37810">
    <property type="entry name" value="IMMUNITY PROTEIN SDPI"/>
    <property type="match status" value="1"/>
</dbReference>
<dbReference type="InterPro" id="IPR026272">
    <property type="entry name" value="SdpI"/>
</dbReference>
<comment type="caution">
    <text evidence="4">The sequence shown here is derived from an EMBL/GenBank/DDBJ whole genome shotgun (WGS) entry which is preliminary data.</text>
</comment>
<dbReference type="RefSeq" id="WP_343165468.1">
    <property type="nucleotide sequence ID" value="NZ_JBHRSV010000008.1"/>
</dbReference>
<feature type="chain" id="PRO_5046712516" evidence="2">
    <location>
        <begin position="21"/>
        <end position="228"/>
    </location>
</feature>
<evidence type="ECO:0000256" key="2">
    <source>
        <dbReference type="SAM" id="SignalP"/>
    </source>
</evidence>
<feature type="transmembrane region" description="Helical" evidence="1">
    <location>
        <begin position="52"/>
        <end position="73"/>
    </location>
</feature>
<name>A0ABV6ZWC7_9PROT</name>
<evidence type="ECO:0000313" key="4">
    <source>
        <dbReference type="EMBL" id="MFC2925786.1"/>
    </source>
</evidence>
<keyword evidence="1" id="KW-0472">Membrane</keyword>
<accession>A0ABV6ZWC7</accession>
<dbReference type="EMBL" id="JBHRSV010000008">
    <property type="protein sequence ID" value="MFC2925786.1"/>
    <property type="molecule type" value="Genomic_DNA"/>
</dbReference>
<sequence length="228" mass="24329">MMRIGFLISLACLVASGALAAWGWMATPEGAQIPVHFGPSGEVDRFGGKAEAFLWMPAFLAGLTFLMALVPKIDPRGDNLRRSRGVLVTVWIIGAVTLLGAQAVTVFLALGGEIAPGVMARGVVLFIVATSIVIGLVIARARPNFFVGVRTPWTLSSDLSWDKTHRWASRVFLAIGVLGLVAFFLLPPATVTIGLIAAMLAGSLGLAAYSWWVWKNDPERETLSPDDA</sequence>
<dbReference type="Pfam" id="PF07853">
    <property type="entry name" value="DUF1648"/>
    <property type="match status" value="1"/>
</dbReference>
<reference evidence="5" key="1">
    <citation type="journal article" date="2019" name="Int. J. Syst. Evol. Microbiol.">
        <title>The Global Catalogue of Microorganisms (GCM) 10K type strain sequencing project: providing services to taxonomists for standard genome sequencing and annotation.</title>
        <authorList>
            <consortium name="The Broad Institute Genomics Platform"/>
            <consortium name="The Broad Institute Genome Sequencing Center for Infectious Disease"/>
            <person name="Wu L."/>
            <person name="Ma J."/>
        </authorList>
    </citation>
    <scope>NUCLEOTIDE SEQUENCE [LARGE SCALE GENOMIC DNA]</scope>
    <source>
        <strain evidence="5">KCTC 52487</strain>
    </source>
</reference>
<proteinExistence type="predicted"/>
<dbReference type="InterPro" id="IPR012867">
    <property type="entry name" value="DUF1648"/>
</dbReference>